<evidence type="ECO:0000313" key="1">
    <source>
        <dbReference type="EMBL" id="PIT55220.1"/>
    </source>
</evidence>
<evidence type="ECO:0000313" key="2">
    <source>
        <dbReference type="Proteomes" id="UP000229434"/>
    </source>
</evidence>
<dbReference type="AlphaFoldDB" id="A0A2N9XY52"/>
<comment type="caution">
    <text evidence="1">The sequence shown here is derived from an EMBL/GenBank/DDBJ whole genome shotgun (WGS) entry which is preliminary data.</text>
</comment>
<gene>
    <name evidence="1" type="ORF">BHC49_06710</name>
</gene>
<dbReference type="Proteomes" id="UP000229434">
    <property type="component" value="Unassembled WGS sequence"/>
</dbReference>
<accession>A0A2N9XY52</accession>
<proteinExistence type="predicted"/>
<reference evidence="1 2" key="1">
    <citation type="journal article" date="2017" name="MBio">
        <title>Type VI secretion-mediated competition in the bee gut microbiome.</title>
        <authorList>
            <person name="Steele M.I."/>
            <person name="Kwong W.K."/>
            <person name="Powell J.E."/>
            <person name="Whiteley M."/>
            <person name="Moran N.A."/>
        </authorList>
    </citation>
    <scope>NUCLEOTIDE SEQUENCE [LARGE SCALE GENOMIC DNA]</scope>
    <source>
        <strain evidence="1 2">Nev3CBA3</strain>
    </source>
</reference>
<dbReference type="EMBL" id="MEIS01000103">
    <property type="protein sequence ID" value="PIT55220.1"/>
    <property type="molecule type" value="Genomic_DNA"/>
</dbReference>
<dbReference type="RefSeq" id="WP_100137462.1">
    <property type="nucleotide sequence ID" value="NZ_MEIS01000103.1"/>
</dbReference>
<protein>
    <submittedName>
        <fullName evidence="1">Uncharacterized protein</fullName>
    </submittedName>
</protein>
<organism evidence="1 2">
    <name type="scientific">Snodgrassella alvi</name>
    <dbReference type="NCBI Taxonomy" id="1196083"/>
    <lineage>
        <taxon>Bacteria</taxon>
        <taxon>Pseudomonadati</taxon>
        <taxon>Pseudomonadota</taxon>
        <taxon>Betaproteobacteria</taxon>
        <taxon>Neisseriales</taxon>
        <taxon>Neisseriaceae</taxon>
        <taxon>Snodgrassella</taxon>
    </lineage>
</organism>
<name>A0A2N9XY52_9NEIS</name>
<sequence>MIDSDIAVYGIEVSIVKRVEIFVGASPIGEQKTWAYPNDNELGNFLVPVYECIVLGSDGEGNRVQESFEVLRFGVQCKDGKTPRVVSISEQQTHKIKAWIPTYSVHSASNEDGAWQVYNNFLIHDGLDNSTEIFATIGCIEIMEPLGFNRFNNLLISLAGSKATYRHRQLAEIGSKGEIYITYTKAVRPPLKRCDDANVK</sequence>